<dbReference type="GO" id="GO:0044550">
    <property type="term" value="P:secondary metabolite biosynthetic process"/>
    <property type="evidence" value="ECO:0007669"/>
    <property type="project" value="TreeGrafter"/>
</dbReference>
<comment type="caution">
    <text evidence="6">The sequence shown here is derived from an EMBL/GenBank/DDBJ whole genome shotgun (WGS) entry which is preliminary data.</text>
</comment>
<evidence type="ECO:0000313" key="7">
    <source>
        <dbReference type="Proteomes" id="UP000469558"/>
    </source>
</evidence>
<evidence type="ECO:0000259" key="5">
    <source>
        <dbReference type="PROSITE" id="PS52004"/>
    </source>
</evidence>
<comment type="similarity">
    <text evidence="3">Belongs to the thiolase-like superfamily. Beta-ketoacyl-ACP synthases family.</text>
</comment>
<gene>
    <name evidence="6" type="primary">azaB_0</name>
    <name evidence="6" type="ORF">LSUE1_G004902</name>
</gene>
<dbReference type="InterPro" id="IPR016039">
    <property type="entry name" value="Thiolase-like"/>
</dbReference>
<feature type="region of interest" description="Disordered" evidence="4">
    <location>
        <begin position="1"/>
        <end position="22"/>
    </location>
</feature>
<dbReference type="Gene3D" id="3.40.47.10">
    <property type="match status" value="1"/>
</dbReference>
<evidence type="ECO:0000256" key="3">
    <source>
        <dbReference type="RuleBase" id="RU003694"/>
    </source>
</evidence>
<keyword evidence="2" id="KW-0560">Oxidoreductase</keyword>
<organism evidence="6 7">
    <name type="scientific">Lachnellula suecica</name>
    <dbReference type="NCBI Taxonomy" id="602035"/>
    <lineage>
        <taxon>Eukaryota</taxon>
        <taxon>Fungi</taxon>
        <taxon>Dikarya</taxon>
        <taxon>Ascomycota</taxon>
        <taxon>Pezizomycotina</taxon>
        <taxon>Leotiomycetes</taxon>
        <taxon>Helotiales</taxon>
        <taxon>Lachnaceae</taxon>
        <taxon>Lachnellula</taxon>
    </lineage>
</organism>
<dbReference type="InterPro" id="IPR020841">
    <property type="entry name" value="PKS_Beta-ketoAc_synthase_dom"/>
</dbReference>
<dbReference type="PROSITE" id="PS00606">
    <property type="entry name" value="KS3_1"/>
    <property type="match status" value="1"/>
</dbReference>
<feature type="domain" description="Ketosynthase family 3 (KS3)" evidence="5">
    <location>
        <begin position="28"/>
        <end position="338"/>
    </location>
</feature>
<keyword evidence="7" id="KW-1185">Reference proteome</keyword>
<sequence length="338" mass="36421">MSPSPEHRSPNGTLHTHYPGDDEEQDKIVPIAIVGLSFRFPDDAITTDSFWSLLMQGRCASREVPHERFNGNSFYHPDANRGDSIPVQSGHFINGPIDAFDAPFFSLSAAEVLAIDPQCRALLETTYRALENAGLSLANISNSNTSVYTGSLSDDFKAFSSKDLEQGSRYSLVGMPSLLAGRLSWFFNLLGPSITIDTACSSSLVALDLGCQSLYSGTSDMSIVTGSSLIYSSDLFHMLSNMGMLSPDGKSFSFDHRANGYGRGEGIAALILKRLPDALQDGDTIRGIIRSTGTNSDGHTPGVTQPSKIAQTLLIQQTYSKAGLSMKPTRYFEAHGTG</sequence>
<dbReference type="GO" id="GO:0004312">
    <property type="term" value="F:fatty acid synthase activity"/>
    <property type="evidence" value="ECO:0007669"/>
    <property type="project" value="TreeGrafter"/>
</dbReference>
<dbReference type="PANTHER" id="PTHR43775">
    <property type="entry name" value="FATTY ACID SYNTHASE"/>
    <property type="match status" value="1"/>
</dbReference>
<dbReference type="InterPro" id="IPR050091">
    <property type="entry name" value="PKS_NRPS_Biosynth_Enz"/>
</dbReference>
<dbReference type="SUPFAM" id="SSF53901">
    <property type="entry name" value="Thiolase-like"/>
    <property type="match status" value="1"/>
</dbReference>
<keyword evidence="1 3" id="KW-0808">Transferase</keyword>
<dbReference type="CDD" id="cd00833">
    <property type="entry name" value="PKS"/>
    <property type="match status" value="1"/>
</dbReference>
<dbReference type="InterPro" id="IPR014030">
    <property type="entry name" value="Ketoacyl_synth_N"/>
</dbReference>
<reference evidence="6 7" key="1">
    <citation type="submission" date="2018-05" db="EMBL/GenBank/DDBJ databases">
        <title>Genome sequencing and assembly of the regulated plant pathogen Lachnellula willkommii and related sister species for the development of diagnostic species identification markers.</title>
        <authorList>
            <person name="Giroux E."/>
            <person name="Bilodeau G."/>
        </authorList>
    </citation>
    <scope>NUCLEOTIDE SEQUENCE [LARGE SCALE GENOMIC DNA]</scope>
    <source>
        <strain evidence="6 7">CBS 268.59</strain>
    </source>
</reference>
<dbReference type="Pfam" id="PF00109">
    <property type="entry name" value="ketoacyl-synt"/>
    <property type="match status" value="1"/>
</dbReference>
<dbReference type="OrthoDB" id="329835at2759"/>
<dbReference type="EMBL" id="QGMK01000327">
    <property type="protein sequence ID" value="TVY82374.1"/>
    <property type="molecule type" value="Genomic_DNA"/>
</dbReference>
<dbReference type="Pfam" id="PF02801">
    <property type="entry name" value="Ketoacyl-synt_C"/>
    <property type="match status" value="1"/>
</dbReference>
<dbReference type="SMART" id="SM00825">
    <property type="entry name" value="PKS_KS"/>
    <property type="match status" value="1"/>
</dbReference>
<dbReference type="GO" id="GO:0006633">
    <property type="term" value="P:fatty acid biosynthetic process"/>
    <property type="evidence" value="ECO:0007669"/>
    <property type="project" value="InterPro"/>
</dbReference>
<evidence type="ECO:0000256" key="2">
    <source>
        <dbReference type="ARBA" id="ARBA00023002"/>
    </source>
</evidence>
<dbReference type="InterPro" id="IPR014031">
    <property type="entry name" value="Ketoacyl_synth_C"/>
</dbReference>
<dbReference type="AlphaFoldDB" id="A0A8T9CF52"/>
<dbReference type="PANTHER" id="PTHR43775:SF29">
    <property type="entry name" value="ASPERFURANONE POLYKETIDE SYNTHASE AFOG-RELATED"/>
    <property type="match status" value="1"/>
</dbReference>
<protein>
    <submittedName>
        <fullName evidence="6">Highly reducing polyketide synthase azaB</fullName>
    </submittedName>
</protein>
<name>A0A8T9CF52_9HELO</name>
<dbReference type="GO" id="GO:0004315">
    <property type="term" value="F:3-oxoacyl-[acyl-carrier-protein] synthase activity"/>
    <property type="evidence" value="ECO:0007669"/>
    <property type="project" value="InterPro"/>
</dbReference>
<evidence type="ECO:0000256" key="1">
    <source>
        <dbReference type="ARBA" id="ARBA00022679"/>
    </source>
</evidence>
<accession>A0A8T9CF52</accession>
<dbReference type="PROSITE" id="PS52004">
    <property type="entry name" value="KS3_2"/>
    <property type="match status" value="1"/>
</dbReference>
<dbReference type="GO" id="GO:0016491">
    <property type="term" value="F:oxidoreductase activity"/>
    <property type="evidence" value="ECO:0007669"/>
    <property type="project" value="UniProtKB-KW"/>
</dbReference>
<dbReference type="InterPro" id="IPR018201">
    <property type="entry name" value="Ketoacyl_synth_AS"/>
</dbReference>
<dbReference type="Proteomes" id="UP000469558">
    <property type="component" value="Unassembled WGS sequence"/>
</dbReference>
<evidence type="ECO:0000256" key="4">
    <source>
        <dbReference type="SAM" id="MobiDB-lite"/>
    </source>
</evidence>
<proteinExistence type="inferred from homology"/>
<evidence type="ECO:0000313" key="6">
    <source>
        <dbReference type="EMBL" id="TVY82374.1"/>
    </source>
</evidence>